<name>A0A367V1W4_9PROT</name>
<gene>
    <name evidence="1" type="ORF">TH6_19790</name>
</gene>
<dbReference type="AlphaFoldDB" id="A0A367V1W4"/>
<accession>A0A367V1W4</accession>
<protein>
    <submittedName>
        <fullName evidence="1">Uncharacterized protein</fullName>
    </submittedName>
</protein>
<dbReference type="RefSeq" id="WP_062957922.1">
    <property type="nucleotide sequence ID" value="NZ_JPWB01000012.1"/>
</dbReference>
<organism evidence="1 2">
    <name type="scientific">Thalassospira profundimaris</name>
    <dbReference type="NCBI Taxonomy" id="502049"/>
    <lineage>
        <taxon>Bacteria</taxon>
        <taxon>Pseudomonadati</taxon>
        <taxon>Pseudomonadota</taxon>
        <taxon>Alphaproteobacteria</taxon>
        <taxon>Rhodospirillales</taxon>
        <taxon>Thalassospiraceae</taxon>
        <taxon>Thalassospira</taxon>
    </lineage>
</organism>
<proteinExistence type="predicted"/>
<evidence type="ECO:0000313" key="2">
    <source>
        <dbReference type="Proteomes" id="UP000253061"/>
    </source>
</evidence>
<comment type="caution">
    <text evidence="1">The sequence shown here is derived from an EMBL/GenBank/DDBJ whole genome shotgun (WGS) entry which is preliminary data.</text>
</comment>
<evidence type="ECO:0000313" key="1">
    <source>
        <dbReference type="EMBL" id="RCK19175.1"/>
    </source>
</evidence>
<reference evidence="1 2" key="1">
    <citation type="submission" date="2014-07" db="EMBL/GenBank/DDBJ databases">
        <title>Draft genome sequence of Thalassospira profundimaris R8-17.</title>
        <authorList>
            <person name="Lai Q."/>
            <person name="Shao Z."/>
        </authorList>
    </citation>
    <scope>NUCLEOTIDE SEQUENCE [LARGE SCALE GENOMIC DNA]</scope>
    <source>
        <strain evidence="1 2">R8-17</strain>
    </source>
</reference>
<dbReference type="Proteomes" id="UP000253061">
    <property type="component" value="Unassembled WGS sequence"/>
</dbReference>
<sequence length="127" mass="13312">MAYAYTEAQDAQAVAELQWAKADTVMFTTFTSCIGLMGIKDDQVIGVHLPLRDGANAVTNDDIDAAIALLDGAANPVIIGAVSAWKASASAVFDHLVDALNPVEQYAYGDGTYGGSVSNGRVQPEYV</sequence>
<dbReference type="EMBL" id="JPWB01000012">
    <property type="protein sequence ID" value="RCK19175.1"/>
    <property type="molecule type" value="Genomic_DNA"/>
</dbReference>